<dbReference type="Proteomes" id="UP000190831">
    <property type="component" value="Chromosome G"/>
</dbReference>
<dbReference type="EMBL" id="LT598486">
    <property type="protein sequence ID" value="SCW03422.1"/>
    <property type="molecule type" value="Genomic_DNA"/>
</dbReference>
<reference evidence="6 7" key="1">
    <citation type="submission" date="2016-03" db="EMBL/GenBank/DDBJ databases">
        <authorList>
            <person name="Devillers H."/>
        </authorList>
    </citation>
    <scope>NUCLEOTIDE SEQUENCE [LARGE SCALE GENOMIC DNA]</scope>
    <source>
        <strain evidence="6">CBS 6772</strain>
    </source>
</reference>
<dbReference type="OrthoDB" id="27934at2759"/>
<evidence type="ECO:0000256" key="4">
    <source>
        <dbReference type="ARBA" id="ARBA00023204"/>
    </source>
</evidence>
<proteinExistence type="inferred from homology"/>
<organism evidence="6 7">
    <name type="scientific">Lachancea fermentati</name>
    <name type="common">Zygosaccharomyces fermentati</name>
    <dbReference type="NCBI Taxonomy" id="4955"/>
    <lineage>
        <taxon>Eukaryota</taxon>
        <taxon>Fungi</taxon>
        <taxon>Dikarya</taxon>
        <taxon>Ascomycota</taxon>
        <taxon>Saccharomycotina</taxon>
        <taxon>Saccharomycetes</taxon>
        <taxon>Saccharomycetales</taxon>
        <taxon>Saccharomycetaceae</taxon>
        <taxon>Lachancea</taxon>
    </lineage>
</organism>
<dbReference type="AlphaFoldDB" id="A0A1G4MHU7"/>
<accession>A0A1G4MHU7</accession>
<dbReference type="STRING" id="4955.A0A1G4MHU7"/>
<evidence type="ECO:0000256" key="2">
    <source>
        <dbReference type="ARBA" id="ARBA00008729"/>
    </source>
</evidence>
<comment type="similarity">
    <text evidence="2">Belongs to the SFR1/MEI5 family.</text>
</comment>
<gene>
    <name evidence="6" type="ORF">LAFE_0G10066G</name>
</gene>
<dbReference type="GO" id="GO:0005634">
    <property type="term" value="C:nucleus"/>
    <property type="evidence" value="ECO:0007669"/>
    <property type="project" value="UniProtKB-SubCell"/>
</dbReference>
<comment type="subcellular location">
    <subcellularLocation>
        <location evidence="1">Nucleus</location>
    </subcellularLocation>
</comment>
<dbReference type="Gene3D" id="6.10.140.1020">
    <property type="match status" value="1"/>
</dbReference>
<keyword evidence="7" id="KW-1185">Reference proteome</keyword>
<keyword evidence="3" id="KW-0227">DNA damage</keyword>
<dbReference type="GO" id="GO:0006281">
    <property type="term" value="P:DNA repair"/>
    <property type="evidence" value="ECO:0007669"/>
    <property type="project" value="UniProtKB-KW"/>
</dbReference>
<evidence type="ECO:0000256" key="3">
    <source>
        <dbReference type="ARBA" id="ARBA00022763"/>
    </source>
</evidence>
<sequence length="238" mass="27568">MITMYKHFTVHSKNIITKLSFKFMGTLKRQIKPFKAPLRSSNPASFISIADKQNVAADNLKSSKQDGQLRKKTLAIDNDLRALHKEIDSLKSALDILAKYDKEKEVLKLIDKWRGVCQAGMSYMFNSTMIKIGKMGGYEELRRREIEAEKRKIEYQCADGIQDEIDGILESDQFKVLSPGEQAEIKDRLNERLVETQKWQEKQLELLEQKLLGSSNREMTMEELSKRLKIDYSMVFPL</sequence>
<evidence type="ECO:0000313" key="7">
    <source>
        <dbReference type="Proteomes" id="UP000190831"/>
    </source>
</evidence>
<name>A0A1G4MHU7_LACFM</name>
<keyword evidence="5" id="KW-0539">Nucleus</keyword>
<evidence type="ECO:0000256" key="5">
    <source>
        <dbReference type="ARBA" id="ARBA00023242"/>
    </source>
</evidence>
<evidence type="ECO:0000313" key="6">
    <source>
        <dbReference type="EMBL" id="SCW03422.1"/>
    </source>
</evidence>
<evidence type="ECO:0000256" key="1">
    <source>
        <dbReference type="ARBA" id="ARBA00004123"/>
    </source>
</evidence>
<dbReference type="InterPro" id="IPR018468">
    <property type="entry name" value="SFR1/Mei5"/>
</dbReference>
<dbReference type="Pfam" id="PF10376">
    <property type="entry name" value="Mei5"/>
    <property type="match status" value="1"/>
</dbReference>
<dbReference type="OMA" id="AQMASNY"/>
<protein>
    <submittedName>
        <fullName evidence="6">LAFE_0G10066g1_1</fullName>
    </submittedName>
</protein>
<keyword evidence="4" id="KW-0234">DNA repair</keyword>